<feature type="non-terminal residue" evidence="7">
    <location>
        <position position="67"/>
    </location>
</feature>
<dbReference type="InterPro" id="IPR003358">
    <property type="entry name" value="tRNA_(Gua-N-7)_MeTrfase_Trmb"/>
</dbReference>
<dbReference type="EMBL" id="MIGC01002306">
    <property type="protein sequence ID" value="PHJ21332.1"/>
    <property type="molecule type" value="Genomic_DNA"/>
</dbReference>
<dbReference type="Pfam" id="PF02390">
    <property type="entry name" value="Methyltransf_4"/>
    <property type="match status" value="1"/>
</dbReference>
<accession>A0A2C6KZN8</accession>
<protein>
    <recommendedName>
        <fullName evidence="2">tRNA (guanine(46)-N(7))-methyltransferase</fullName>
        <ecNumber evidence="2">2.1.1.33</ecNumber>
    </recommendedName>
</protein>
<feature type="non-terminal residue" evidence="7">
    <location>
        <position position="1"/>
    </location>
</feature>
<dbReference type="PROSITE" id="PS51625">
    <property type="entry name" value="SAM_MT_TRMB"/>
    <property type="match status" value="1"/>
</dbReference>
<keyword evidence="8" id="KW-1185">Reference proteome</keyword>
<keyword evidence="6" id="KW-0819">tRNA processing</keyword>
<evidence type="ECO:0000256" key="5">
    <source>
        <dbReference type="ARBA" id="ARBA00022691"/>
    </source>
</evidence>
<comment type="caution">
    <text evidence="7">The sequence shown here is derived from an EMBL/GenBank/DDBJ whole genome shotgun (WGS) entry which is preliminary data.</text>
</comment>
<sequence length="67" mass="8007">VTNYVGERIDALREQHAATGKYSNISVIRTNAMKYLVNYIRKGQLSKMFFCFPDPHFKRSNWRRRII</sequence>
<dbReference type="VEuPathDB" id="ToxoDB:CSUI_004827"/>
<comment type="catalytic activity">
    <reaction evidence="1">
        <text>guanosine(46) in tRNA + S-adenosyl-L-methionine = N(7)-methylguanosine(46) in tRNA + S-adenosyl-L-homocysteine</text>
        <dbReference type="Rhea" id="RHEA:42708"/>
        <dbReference type="Rhea" id="RHEA-COMP:10188"/>
        <dbReference type="Rhea" id="RHEA-COMP:10189"/>
        <dbReference type="ChEBI" id="CHEBI:57856"/>
        <dbReference type="ChEBI" id="CHEBI:59789"/>
        <dbReference type="ChEBI" id="CHEBI:74269"/>
        <dbReference type="ChEBI" id="CHEBI:74480"/>
        <dbReference type="EC" id="2.1.1.33"/>
    </reaction>
</comment>
<evidence type="ECO:0000256" key="3">
    <source>
        <dbReference type="ARBA" id="ARBA00022603"/>
    </source>
</evidence>
<evidence type="ECO:0000256" key="4">
    <source>
        <dbReference type="ARBA" id="ARBA00022679"/>
    </source>
</evidence>
<evidence type="ECO:0000256" key="2">
    <source>
        <dbReference type="ARBA" id="ARBA00011977"/>
    </source>
</evidence>
<keyword evidence="3 7" id="KW-0489">Methyltransferase</keyword>
<keyword evidence="5" id="KW-0949">S-adenosyl-L-methionine</keyword>
<dbReference type="AlphaFoldDB" id="A0A2C6KZN8"/>
<dbReference type="InterPro" id="IPR029063">
    <property type="entry name" value="SAM-dependent_MTases_sf"/>
</dbReference>
<evidence type="ECO:0000256" key="6">
    <source>
        <dbReference type="ARBA" id="ARBA00022694"/>
    </source>
</evidence>
<dbReference type="RefSeq" id="XP_067923015.1">
    <property type="nucleotide sequence ID" value="XM_068065009.1"/>
</dbReference>
<gene>
    <name evidence="7" type="ORF">CSUI_004827</name>
</gene>
<evidence type="ECO:0000256" key="1">
    <source>
        <dbReference type="ARBA" id="ARBA00000142"/>
    </source>
</evidence>
<dbReference type="PANTHER" id="PTHR23417">
    <property type="entry name" value="3-DEOXY-D-MANNO-OCTULOSONIC-ACID TRANSFERASE/TRNA GUANINE-N 7 - -METHYLTRANSFERASE"/>
    <property type="match status" value="1"/>
</dbReference>
<dbReference type="GeneID" id="94428220"/>
<dbReference type="GO" id="GO:0043527">
    <property type="term" value="C:tRNA methyltransferase complex"/>
    <property type="evidence" value="ECO:0007669"/>
    <property type="project" value="TreeGrafter"/>
</dbReference>
<dbReference type="OrthoDB" id="47276at2759"/>
<evidence type="ECO:0000313" key="8">
    <source>
        <dbReference type="Proteomes" id="UP000221165"/>
    </source>
</evidence>
<organism evidence="7 8">
    <name type="scientific">Cystoisospora suis</name>
    <dbReference type="NCBI Taxonomy" id="483139"/>
    <lineage>
        <taxon>Eukaryota</taxon>
        <taxon>Sar</taxon>
        <taxon>Alveolata</taxon>
        <taxon>Apicomplexa</taxon>
        <taxon>Conoidasida</taxon>
        <taxon>Coccidia</taxon>
        <taxon>Eucoccidiorida</taxon>
        <taxon>Eimeriorina</taxon>
        <taxon>Sarcocystidae</taxon>
        <taxon>Cystoisospora</taxon>
    </lineage>
</organism>
<dbReference type="PANTHER" id="PTHR23417:SF16">
    <property type="entry name" value="TRNA (GUANINE-N(7)-)-METHYLTRANSFERASE"/>
    <property type="match status" value="1"/>
</dbReference>
<keyword evidence="4 7" id="KW-0808">Transferase</keyword>
<dbReference type="Proteomes" id="UP000221165">
    <property type="component" value="Unassembled WGS sequence"/>
</dbReference>
<evidence type="ECO:0000313" key="7">
    <source>
        <dbReference type="EMBL" id="PHJ21332.1"/>
    </source>
</evidence>
<proteinExistence type="predicted"/>
<dbReference type="GO" id="GO:0008176">
    <property type="term" value="F:tRNA (guanine(46)-N7)-methyltransferase activity"/>
    <property type="evidence" value="ECO:0007669"/>
    <property type="project" value="UniProtKB-EC"/>
</dbReference>
<dbReference type="Gene3D" id="3.40.50.150">
    <property type="entry name" value="Vaccinia Virus protein VP39"/>
    <property type="match status" value="1"/>
</dbReference>
<dbReference type="EC" id="2.1.1.33" evidence="2"/>
<reference evidence="7 8" key="1">
    <citation type="journal article" date="2017" name="Int. J. Parasitol.">
        <title>The genome of the protozoan parasite Cystoisospora suis and a reverse vaccinology approach to identify vaccine candidates.</title>
        <authorList>
            <person name="Palmieri N."/>
            <person name="Shrestha A."/>
            <person name="Ruttkowski B."/>
            <person name="Beck T."/>
            <person name="Vogl C."/>
            <person name="Tomley F."/>
            <person name="Blake D.P."/>
            <person name="Joachim A."/>
        </authorList>
    </citation>
    <scope>NUCLEOTIDE SEQUENCE [LARGE SCALE GENOMIC DNA]</scope>
    <source>
        <strain evidence="7 8">Wien I</strain>
    </source>
</reference>
<name>A0A2C6KZN8_9APIC</name>